<dbReference type="InterPro" id="IPR005085">
    <property type="entry name" value="CBM25"/>
</dbReference>
<accession>A0A835FU03</accession>
<keyword evidence="6" id="KW-0750">Starch biosynthesis</keyword>
<evidence type="ECO:0000256" key="6">
    <source>
        <dbReference type="ARBA" id="ARBA00022922"/>
    </source>
</evidence>
<keyword evidence="4" id="KW-0328">Glycosyltransferase</keyword>
<dbReference type="InterPro" id="IPR013783">
    <property type="entry name" value="Ig-like_fold"/>
</dbReference>
<organism evidence="9 10">
    <name type="scientific">Digitaria exilis</name>
    <dbReference type="NCBI Taxonomy" id="1010633"/>
    <lineage>
        <taxon>Eukaryota</taxon>
        <taxon>Viridiplantae</taxon>
        <taxon>Streptophyta</taxon>
        <taxon>Embryophyta</taxon>
        <taxon>Tracheophyta</taxon>
        <taxon>Spermatophyta</taxon>
        <taxon>Magnoliopsida</taxon>
        <taxon>Liliopsida</taxon>
        <taxon>Poales</taxon>
        <taxon>Poaceae</taxon>
        <taxon>PACMAD clade</taxon>
        <taxon>Panicoideae</taxon>
        <taxon>Panicodae</taxon>
        <taxon>Paniceae</taxon>
        <taxon>Anthephorinae</taxon>
        <taxon>Digitaria</taxon>
    </lineage>
</organism>
<comment type="caution">
    <text evidence="9">The sequence shown here is derived from an EMBL/GenBank/DDBJ whole genome shotgun (WGS) entry which is preliminary data.</text>
</comment>
<dbReference type="PANTHER" id="PTHR46083">
    <property type="match status" value="1"/>
</dbReference>
<dbReference type="PANTHER" id="PTHR46083:SF5">
    <property type="entry name" value="STARCH SYNTHASE 3, CHLOROPLASTIC_AMYLOPLASTIC"/>
    <property type="match status" value="1"/>
</dbReference>
<dbReference type="GO" id="GO:2001070">
    <property type="term" value="F:starch binding"/>
    <property type="evidence" value="ECO:0007669"/>
    <property type="project" value="InterPro"/>
</dbReference>
<evidence type="ECO:0000313" key="10">
    <source>
        <dbReference type="Proteomes" id="UP000636709"/>
    </source>
</evidence>
<dbReference type="EMBL" id="JACEFO010000338">
    <property type="protein sequence ID" value="KAF8775060.1"/>
    <property type="molecule type" value="Genomic_DNA"/>
</dbReference>
<keyword evidence="5" id="KW-0808">Transferase</keyword>
<dbReference type="Proteomes" id="UP000636709">
    <property type="component" value="Unassembled WGS sequence"/>
</dbReference>
<protein>
    <recommendedName>
        <fullName evidence="3">starch synthase</fullName>
        <ecNumber evidence="3">2.4.1.21</ecNumber>
    </recommendedName>
</protein>
<feature type="domain" description="Carbohydrate binding module family 25" evidence="8">
    <location>
        <begin position="904"/>
        <end position="986"/>
    </location>
</feature>
<dbReference type="Gene3D" id="2.60.40.10">
    <property type="entry name" value="Immunoglobulins"/>
    <property type="match status" value="1"/>
</dbReference>
<feature type="domain" description="Carbohydrate binding module family 25" evidence="8">
    <location>
        <begin position="629"/>
        <end position="714"/>
    </location>
</feature>
<proteinExistence type="predicted"/>
<dbReference type="InterPro" id="IPR013534">
    <property type="entry name" value="Starch_synth_cat_dom"/>
</dbReference>
<evidence type="ECO:0000256" key="5">
    <source>
        <dbReference type="ARBA" id="ARBA00022679"/>
    </source>
</evidence>
<keyword evidence="7" id="KW-0175">Coiled coil</keyword>
<dbReference type="GO" id="GO:0009011">
    <property type="term" value="F:alpha-1,4-glucan glucosyltransferase (ADP-glucose donor) activity"/>
    <property type="evidence" value="ECO:0007669"/>
    <property type="project" value="UniProtKB-EC"/>
</dbReference>
<dbReference type="SMART" id="SM01066">
    <property type="entry name" value="CBM_25"/>
    <property type="match status" value="3"/>
</dbReference>
<evidence type="ECO:0000259" key="8">
    <source>
        <dbReference type="SMART" id="SM01066"/>
    </source>
</evidence>
<dbReference type="GO" id="GO:0019252">
    <property type="term" value="P:starch biosynthetic process"/>
    <property type="evidence" value="ECO:0007669"/>
    <property type="project" value="UniProtKB-UniPathway"/>
</dbReference>
<name>A0A835FU03_9POAL</name>
<evidence type="ECO:0000256" key="4">
    <source>
        <dbReference type="ARBA" id="ARBA00022676"/>
    </source>
</evidence>
<dbReference type="Pfam" id="PF16760">
    <property type="entry name" value="CBM53"/>
    <property type="match status" value="2"/>
</dbReference>
<dbReference type="OrthoDB" id="639559at2759"/>
<reference evidence="9" key="1">
    <citation type="submission" date="2020-07" db="EMBL/GenBank/DDBJ databases">
        <title>Genome sequence and genetic diversity analysis of an under-domesticated orphan crop, white fonio (Digitaria exilis).</title>
        <authorList>
            <person name="Bennetzen J.L."/>
            <person name="Chen S."/>
            <person name="Ma X."/>
            <person name="Wang X."/>
            <person name="Yssel A.E.J."/>
            <person name="Chaluvadi S.R."/>
            <person name="Johnson M."/>
            <person name="Gangashetty P."/>
            <person name="Hamidou F."/>
            <person name="Sanogo M.D."/>
            <person name="Zwaenepoel A."/>
            <person name="Wallace J."/>
            <person name="Van De Peer Y."/>
            <person name="Van Deynze A."/>
        </authorList>
    </citation>
    <scope>NUCLEOTIDE SEQUENCE</scope>
    <source>
        <tissue evidence="9">Leaves</tissue>
    </source>
</reference>
<gene>
    <name evidence="9" type="ORF">HU200_005112</name>
</gene>
<comment type="pathway">
    <text evidence="2">Glycan biosynthesis; starch biosynthesis.</text>
</comment>
<sequence length="1320" mass="148122">MYPKIKVNAFRGYAPKVTIQSITVKSEHHDYGEETTATYNKQLGTDVESTSGIDGETAKRDPLHSASSCLPFRETDVAEKVGLDIFEAESQRKVELDIFESALPGNALINISLGEVEAVDEFEVEADKFEVVFSGIALSSATIWNMESKDETNNKENIFVVDLSRITPDNAAVGEVINDAEGTWETFDVDLSGDSSSIGTYGNVDEVGEPKVDQEITFEMDMSRPRELNVVDHAKVKINTLLMGFLSSAAGNEMYMALESSEENLADGENEQGKYQGRPSISLKDNAINDTWETSRFPEQDLSIVKFPEKNHAIVGSPKQDVGFLEHRQAIVGSYEQDQLIVGSPGQQDKSIIGVSEKIESIVGYNKSGRSIVGSNRHDNSIVSMPEKMQAIVSYYRSDEYVAVSHKQDESIGDVPEQIQSIISTPDQGIVGLPRPQQSIVHTPERKQSVVGFHIQDLSFVGNSLDSPKKQQAIVWTHDTLLTKSVEAKDGDYTPQKTNGGTFQTQFDVDNLLQKYREGSTKEASKIITSMKIDEEHLVMIEEQKSIRLDEQQWLATKEGMPMNEAEFSPFSEIVISWAEDEVGVTEEEEDETSVFADQVLQRTLQGLAEKNYSLGSKIFVFPEVLKADSTVDLYFNRDLSALAKEPNILIKGAFNGWKWSFFTEKLHMSELEGGWWCCKLYIPEQAYRIDFVFFNNDTVYENNENNDFMIQIESIMDEHLFEDFLVEEKQRELEKLAIEEAERRRHAEKQQRMEEKRAEHEADKAQARAEVEMKKNKLRNVLGLARPSIDSLWYIEPVTTGQGAAVRLYYNRNARPLVQSNEIWMHGGYNNWIDGLSVSERLVHLDDKENDWWYADGMVFHTYLRMAKRTAKMKAEMKKKTMNMFLVSQKHIVYTEPREIHAGTTVDVLYNPSNTVLTGKLEVWFRCSFNRWMHPCGVLPPQKMSAPSLVKVPQDAYMMDFVFSESKEGGVYDNRNGLDYHIPVFGSTAKESPMHIVQIAVEMAPIAKVGGLADVVTSLSRAVQDLGHNVEVILPKHDCLNLSHVKNLHMHQSFSFGGSEIKVWHGLVEDLRVYFLEPQNGTYYTAMIGQVLLLPGYTRNTTHYLVSNAYSREVSGHGAITPHLGKFYGILNGIDPDIWDPYNDNLIPVHYTSENVVEGKSAAKKALQQKLGLEQNDVPLVGIVTRLTGQKGIHLIKHAIHRTLERNGQIYAGSDFILVPSIFEPCGLTQVVAMRYGAIPIVRKTGGKHNLAEPGLLNSTIVTHHACPILLIQGDLCLVRRPELVSLPLQESHGAGLVVEPACPGLHRALSFGVQIVIT</sequence>
<comment type="catalytic activity">
    <reaction evidence="1">
        <text>[(1-&gt;4)-alpha-D-glucosyl](n) + ADP-alpha-D-glucose = [(1-&gt;4)-alpha-D-glucosyl](n+1) + ADP + H(+)</text>
        <dbReference type="Rhea" id="RHEA:18189"/>
        <dbReference type="Rhea" id="RHEA-COMP:9584"/>
        <dbReference type="Rhea" id="RHEA-COMP:9587"/>
        <dbReference type="ChEBI" id="CHEBI:15378"/>
        <dbReference type="ChEBI" id="CHEBI:15444"/>
        <dbReference type="ChEBI" id="CHEBI:57498"/>
        <dbReference type="ChEBI" id="CHEBI:456216"/>
        <dbReference type="EC" id="2.4.1.21"/>
    </reaction>
</comment>
<dbReference type="UniPathway" id="UPA00152"/>
<feature type="domain" description="Carbohydrate binding module family 25" evidence="8">
    <location>
        <begin position="804"/>
        <end position="889"/>
    </location>
</feature>
<dbReference type="SUPFAM" id="SSF53756">
    <property type="entry name" value="UDP-Glycosyltransferase/glycogen phosphorylase"/>
    <property type="match status" value="1"/>
</dbReference>
<evidence type="ECO:0000256" key="3">
    <source>
        <dbReference type="ARBA" id="ARBA00012588"/>
    </source>
</evidence>
<evidence type="ECO:0000256" key="1">
    <source>
        <dbReference type="ARBA" id="ARBA00001478"/>
    </source>
</evidence>
<evidence type="ECO:0000256" key="7">
    <source>
        <dbReference type="SAM" id="Coils"/>
    </source>
</evidence>
<dbReference type="EC" id="2.4.1.21" evidence="3"/>
<dbReference type="Pfam" id="PF08323">
    <property type="entry name" value="Glyco_transf_5"/>
    <property type="match status" value="1"/>
</dbReference>
<dbReference type="Gene3D" id="3.40.50.2000">
    <property type="entry name" value="Glycogen Phosphorylase B"/>
    <property type="match status" value="4"/>
</dbReference>
<evidence type="ECO:0000256" key="2">
    <source>
        <dbReference type="ARBA" id="ARBA00004727"/>
    </source>
</evidence>
<evidence type="ECO:0000313" key="9">
    <source>
        <dbReference type="EMBL" id="KAF8775060.1"/>
    </source>
</evidence>
<keyword evidence="10" id="KW-1185">Reference proteome</keyword>
<feature type="coiled-coil region" evidence="7">
    <location>
        <begin position="732"/>
        <end position="778"/>
    </location>
</feature>